<dbReference type="GO" id="GO:0005856">
    <property type="term" value="C:cytoskeleton"/>
    <property type="evidence" value="ECO:0007669"/>
    <property type="project" value="UniProtKB-SubCell"/>
</dbReference>
<reference evidence="8 9" key="1">
    <citation type="journal article" date="2023" name="Genes (Basel)">
        <title>Chromosome-Level Genome Assembly and Circadian Gene Repertoire of the Patagonia Blennie Eleginops maclovinus-The Closest Ancestral Proxy of Antarctic Cryonotothenioids.</title>
        <authorList>
            <person name="Cheng C.C."/>
            <person name="Rivera-Colon A.G."/>
            <person name="Minhas B.F."/>
            <person name="Wilson L."/>
            <person name="Rayamajhi N."/>
            <person name="Vargas-Chacoff L."/>
            <person name="Catchen J.M."/>
        </authorList>
    </citation>
    <scope>NUCLEOTIDE SEQUENCE [LARGE SCALE GENOMIC DNA]</scope>
    <source>
        <strain evidence="8">JMC-PN-2008</strain>
    </source>
</reference>
<keyword evidence="6" id="KW-0966">Cell projection</keyword>
<protein>
    <submittedName>
        <fullName evidence="8">Uncharacterized protein</fullName>
    </submittedName>
</protein>
<evidence type="ECO:0000256" key="3">
    <source>
        <dbReference type="ARBA" id="ARBA00022490"/>
    </source>
</evidence>
<comment type="caution">
    <text evidence="8">The sequence shown here is derived from an EMBL/GenBank/DDBJ whole genome shotgun (WGS) entry which is preliminary data.</text>
</comment>
<evidence type="ECO:0000256" key="2">
    <source>
        <dbReference type="ARBA" id="ARBA00004316"/>
    </source>
</evidence>
<dbReference type="Proteomes" id="UP001346869">
    <property type="component" value="Unassembled WGS sequence"/>
</dbReference>
<dbReference type="GO" id="GO:0001917">
    <property type="term" value="C:photoreceptor inner segment"/>
    <property type="evidence" value="ECO:0007669"/>
    <property type="project" value="TreeGrafter"/>
</dbReference>
<dbReference type="PANTHER" id="PTHR46256:SF4">
    <property type="entry name" value="MYOSIN-IIIA"/>
    <property type="match status" value="1"/>
</dbReference>
<evidence type="ECO:0000256" key="7">
    <source>
        <dbReference type="SAM" id="MobiDB-lite"/>
    </source>
</evidence>
<dbReference type="GO" id="GO:0000146">
    <property type="term" value="F:microfilament motor activity"/>
    <property type="evidence" value="ECO:0007669"/>
    <property type="project" value="TreeGrafter"/>
</dbReference>
<comment type="subcellular location">
    <subcellularLocation>
        <location evidence="2">Cell projection</location>
    </subcellularLocation>
    <subcellularLocation>
        <location evidence="1">Cytoplasm</location>
        <location evidence="1">Cytoskeleton</location>
    </subcellularLocation>
</comment>
<evidence type="ECO:0000313" key="9">
    <source>
        <dbReference type="Proteomes" id="UP001346869"/>
    </source>
</evidence>
<feature type="compositionally biased region" description="Basic and acidic residues" evidence="7">
    <location>
        <begin position="143"/>
        <end position="154"/>
    </location>
</feature>
<accession>A0AAN8ACF7</accession>
<keyword evidence="5" id="KW-0206">Cytoskeleton</keyword>
<feature type="compositionally biased region" description="Low complexity" evidence="7">
    <location>
        <begin position="72"/>
        <end position="89"/>
    </location>
</feature>
<dbReference type="GO" id="GO:0030832">
    <property type="term" value="P:regulation of actin filament length"/>
    <property type="evidence" value="ECO:0007669"/>
    <property type="project" value="TreeGrafter"/>
</dbReference>
<name>A0AAN8ACF7_ELEMC</name>
<proteinExistence type="predicted"/>
<dbReference type="AlphaFoldDB" id="A0AAN8ACF7"/>
<feature type="compositionally biased region" description="Polar residues" evidence="7">
    <location>
        <begin position="1"/>
        <end position="11"/>
    </location>
</feature>
<feature type="compositionally biased region" description="Basic and acidic residues" evidence="7">
    <location>
        <begin position="118"/>
        <end position="133"/>
    </location>
</feature>
<reference evidence="8 9" key="2">
    <citation type="journal article" date="2023" name="Mol. Biol. Evol.">
        <title>Genomics of Secondarily Temperate Adaptation in the Only Non-Antarctic Icefish.</title>
        <authorList>
            <person name="Rivera-Colon A.G."/>
            <person name="Rayamajhi N."/>
            <person name="Minhas B.F."/>
            <person name="Madrigal G."/>
            <person name="Bilyk K.T."/>
            <person name="Yoon V."/>
            <person name="Hune M."/>
            <person name="Gregory S."/>
            <person name="Cheng C.H.C."/>
            <person name="Catchen J.M."/>
        </authorList>
    </citation>
    <scope>NUCLEOTIDE SEQUENCE [LARGE SCALE GENOMIC DNA]</scope>
    <source>
        <strain evidence="8">JMC-PN-2008</strain>
    </source>
</reference>
<evidence type="ECO:0000256" key="4">
    <source>
        <dbReference type="ARBA" id="ARBA00022737"/>
    </source>
</evidence>
<organism evidence="8 9">
    <name type="scientific">Eleginops maclovinus</name>
    <name type="common">Patagonian blennie</name>
    <name type="synonym">Eleginus maclovinus</name>
    <dbReference type="NCBI Taxonomy" id="56733"/>
    <lineage>
        <taxon>Eukaryota</taxon>
        <taxon>Metazoa</taxon>
        <taxon>Chordata</taxon>
        <taxon>Craniata</taxon>
        <taxon>Vertebrata</taxon>
        <taxon>Euteleostomi</taxon>
        <taxon>Actinopterygii</taxon>
        <taxon>Neopterygii</taxon>
        <taxon>Teleostei</taxon>
        <taxon>Neoteleostei</taxon>
        <taxon>Acanthomorphata</taxon>
        <taxon>Eupercaria</taxon>
        <taxon>Perciformes</taxon>
        <taxon>Notothenioidei</taxon>
        <taxon>Eleginopidae</taxon>
        <taxon>Eleginops</taxon>
    </lineage>
</organism>
<keyword evidence="3" id="KW-0963">Cytoplasm</keyword>
<feature type="region of interest" description="Disordered" evidence="7">
    <location>
        <begin position="1"/>
        <end position="169"/>
    </location>
</feature>
<dbReference type="GO" id="GO:0007605">
    <property type="term" value="P:sensory perception of sound"/>
    <property type="evidence" value="ECO:0007669"/>
    <property type="project" value="TreeGrafter"/>
</dbReference>
<feature type="compositionally biased region" description="Basic and acidic residues" evidence="7">
    <location>
        <begin position="90"/>
        <end position="101"/>
    </location>
</feature>
<sequence length="169" mass="19863">MNGYPLQNQQSTEKRQSRTPRRTQQPKTLNTPEDSTYYNLIHRSVQDDKRKPRKEDPGKLLDVDDHYYRELSTSSSEPSISSKDTSPSSRPERRRSMERRPSAKQTSGSTSRPTRARAVTEPEPAKPVEDNRRSFPRMSSTESRTEDNPYDFRHLLRKTSQRRKLIKHY</sequence>
<gene>
    <name evidence="8" type="ORF">PBY51_014237</name>
</gene>
<dbReference type="GO" id="GO:0032433">
    <property type="term" value="C:filopodium tip"/>
    <property type="evidence" value="ECO:0007669"/>
    <property type="project" value="TreeGrafter"/>
</dbReference>
<evidence type="ECO:0000256" key="1">
    <source>
        <dbReference type="ARBA" id="ARBA00004245"/>
    </source>
</evidence>
<dbReference type="InterPro" id="IPR052409">
    <property type="entry name" value="Myosin-III_kinase_activity"/>
</dbReference>
<evidence type="ECO:0000256" key="5">
    <source>
        <dbReference type="ARBA" id="ARBA00023212"/>
    </source>
</evidence>
<feature type="compositionally biased region" description="Basic residues" evidence="7">
    <location>
        <begin position="155"/>
        <end position="169"/>
    </location>
</feature>
<dbReference type="GO" id="GO:0032426">
    <property type="term" value="C:stereocilium tip"/>
    <property type="evidence" value="ECO:0007669"/>
    <property type="project" value="TreeGrafter"/>
</dbReference>
<dbReference type="GO" id="GO:0004674">
    <property type="term" value="F:protein serine/threonine kinase activity"/>
    <property type="evidence" value="ECO:0007669"/>
    <property type="project" value="TreeGrafter"/>
</dbReference>
<dbReference type="PANTHER" id="PTHR46256">
    <property type="entry name" value="AGAP011099-PA"/>
    <property type="match status" value="1"/>
</dbReference>
<keyword evidence="4" id="KW-0677">Repeat</keyword>
<evidence type="ECO:0000256" key="6">
    <source>
        <dbReference type="ARBA" id="ARBA00023273"/>
    </source>
</evidence>
<feature type="compositionally biased region" description="Basic and acidic residues" evidence="7">
    <location>
        <begin position="44"/>
        <end position="69"/>
    </location>
</feature>
<dbReference type="GO" id="GO:0051491">
    <property type="term" value="P:positive regulation of filopodium assembly"/>
    <property type="evidence" value="ECO:0007669"/>
    <property type="project" value="TreeGrafter"/>
</dbReference>
<feature type="compositionally biased region" description="Polar residues" evidence="7">
    <location>
        <begin position="103"/>
        <end position="113"/>
    </location>
</feature>
<evidence type="ECO:0000313" key="8">
    <source>
        <dbReference type="EMBL" id="KAK5849942.1"/>
    </source>
</evidence>
<keyword evidence="9" id="KW-1185">Reference proteome</keyword>
<dbReference type="EMBL" id="JAUZQC010000023">
    <property type="protein sequence ID" value="KAK5849942.1"/>
    <property type="molecule type" value="Genomic_DNA"/>
</dbReference>
<feature type="compositionally biased region" description="Polar residues" evidence="7">
    <location>
        <begin position="29"/>
        <end position="38"/>
    </location>
</feature>